<dbReference type="Gene3D" id="1.20.58.830">
    <property type="match status" value="1"/>
</dbReference>
<accession>A0ABY1UW73</accession>
<dbReference type="EMBL" id="FMKD01000024">
    <property type="protein sequence ID" value="SOV20266.1"/>
    <property type="molecule type" value="Genomic_DNA"/>
</dbReference>
<name>A0ABY1UW73_9APIC</name>
<keyword evidence="3" id="KW-1185">Reference proteome</keyword>
<sequence length="145" mass="17335">MKYSSTIHLNVNVIVCLFLKILIVMIPIGKKNTPMKQIVDDDTLKCKYDCKKLLHIYDYWLHNRKVEWKNLSDKYKHDKSTNQKYKALPPKAQNYIYSKCPEYDCTFKELQKLYDENKDEQQLIKSLVQKNTINQTRDTQGQKNK</sequence>
<evidence type="ECO:0000313" key="3">
    <source>
        <dbReference type="Proteomes" id="UP000831156"/>
    </source>
</evidence>
<dbReference type="SUPFAM" id="SSF140924">
    <property type="entry name" value="Duffy binding domain-like"/>
    <property type="match status" value="1"/>
</dbReference>
<evidence type="ECO:0000256" key="1">
    <source>
        <dbReference type="SAM" id="Phobius"/>
    </source>
</evidence>
<keyword evidence="1" id="KW-1133">Transmembrane helix</keyword>
<organism evidence="2 3">
    <name type="scientific">Plasmodium gaboni</name>
    <dbReference type="NCBI Taxonomy" id="647221"/>
    <lineage>
        <taxon>Eukaryota</taxon>
        <taxon>Sar</taxon>
        <taxon>Alveolata</taxon>
        <taxon>Apicomplexa</taxon>
        <taxon>Aconoidasida</taxon>
        <taxon>Haemosporida</taxon>
        <taxon>Plasmodiidae</taxon>
        <taxon>Plasmodium</taxon>
        <taxon>Plasmodium (Laverania)</taxon>
    </lineage>
</organism>
<protein>
    <submittedName>
        <fullName evidence="2">Erythrocyte membrane protein 1, PfEMP1, putative</fullName>
    </submittedName>
</protein>
<feature type="transmembrane region" description="Helical" evidence="1">
    <location>
        <begin position="6"/>
        <end position="28"/>
    </location>
</feature>
<keyword evidence="1" id="KW-0472">Membrane</keyword>
<gene>
    <name evidence="2" type="ORF">PGABG01_0004400</name>
</gene>
<keyword evidence="1" id="KW-0812">Transmembrane</keyword>
<dbReference type="Proteomes" id="UP000831156">
    <property type="component" value="Unassembled WGS sequence"/>
</dbReference>
<proteinExistence type="predicted"/>
<reference evidence="2" key="1">
    <citation type="submission" date="2016-09" db="EMBL/GenBank/DDBJ databases">
        <authorList>
            <consortium name="Pathogen Informatics"/>
            <person name="Sun Q."/>
            <person name="Inoue M."/>
        </authorList>
    </citation>
    <scope>NUCLEOTIDE SEQUENCE</scope>
</reference>
<evidence type="ECO:0000313" key="2">
    <source>
        <dbReference type="EMBL" id="SOV20266.1"/>
    </source>
</evidence>
<comment type="caution">
    <text evidence="2">The sequence shown here is derived from an EMBL/GenBank/DDBJ whole genome shotgun (WGS) entry which is preliminary data.</text>
</comment>